<comment type="caution">
    <text evidence="1">The sequence shown here is derived from an EMBL/GenBank/DDBJ whole genome shotgun (WGS) entry which is preliminary data.</text>
</comment>
<dbReference type="InterPro" id="IPR028994">
    <property type="entry name" value="Integrin_alpha_N"/>
</dbReference>
<evidence type="ECO:0008006" key="3">
    <source>
        <dbReference type="Google" id="ProtNLM"/>
    </source>
</evidence>
<dbReference type="AlphaFoldDB" id="A0A7W4VSC8"/>
<dbReference type="Proteomes" id="UP000589626">
    <property type="component" value="Unassembled WGS sequence"/>
</dbReference>
<dbReference type="SUPFAM" id="SSF69318">
    <property type="entry name" value="Integrin alpha N-terminal domain"/>
    <property type="match status" value="1"/>
</dbReference>
<keyword evidence="2" id="KW-1185">Reference proteome</keyword>
<evidence type="ECO:0000313" key="2">
    <source>
        <dbReference type="Proteomes" id="UP000589626"/>
    </source>
</evidence>
<gene>
    <name evidence="1" type="ORF">FHU40_000404</name>
</gene>
<dbReference type="EMBL" id="JACHWR010000001">
    <property type="protein sequence ID" value="MBB3040603.1"/>
    <property type="molecule type" value="Genomic_DNA"/>
</dbReference>
<name>A0A7W4VSC8_9ACTN</name>
<dbReference type="InterPro" id="IPR046288">
    <property type="entry name" value="DUF6325"/>
</dbReference>
<dbReference type="Pfam" id="PF19850">
    <property type="entry name" value="DUF6325"/>
    <property type="match status" value="1"/>
</dbReference>
<accession>A0A7W4VSC8</accession>
<protein>
    <recommendedName>
        <fullName evidence="3">DUF1269 domain-containing protein</fullName>
    </recommendedName>
</protein>
<sequence length="163" mass="16839">MSAYRWTSTSGSAEEDPMTQLDVGPIDYLAVELPGARLQGQGLAALVDLTDRGIIRILDLVVATVGEDGSVAAVELTDLDGDGELDLAVFEGVRSGLLDDDDLAESAALVEPGNAIALLVYENTWAGPFVAAMREVGAEVIASGRIPAEDVIAALDALDAAQA</sequence>
<reference evidence="1 2" key="1">
    <citation type="submission" date="2020-08" db="EMBL/GenBank/DDBJ databases">
        <title>Sequencing the genomes of 1000 actinobacteria strains.</title>
        <authorList>
            <person name="Klenk H.-P."/>
        </authorList>
    </citation>
    <scope>NUCLEOTIDE SEQUENCE [LARGE SCALE GENOMIC DNA]</scope>
    <source>
        <strain evidence="1 2">DSM 105498</strain>
    </source>
</reference>
<evidence type="ECO:0000313" key="1">
    <source>
        <dbReference type="EMBL" id="MBB3040603.1"/>
    </source>
</evidence>
<organism evidence="1 2">
    <name type="scientific">Nocardioides soli</name>
    <dbReference type="NCBI Taxonomy" id="1036020"/>
    <lineage>
        <taxon>Bacteria</taxon>
        <taxon>Bacillati</taxon>
        <taxon>Actinomycetota</taxon>
        <taxon>Actinomycetes</taxon>
        <taxon>Propionibacteriales</taxon>
        <taxon>Nocardioidaceae</taxon>
        <taxon>Nocardioides</taxon>
    </lineage>
</organism>
<proteinExistence type="predicted"/>
<dbReference type="RefSeq" id="WP_252275233.1">
    <property type="nucleotide sequence ID" value="NZ_JACHWR010000001.1"/>
</dbReference>